<reference evidence="2" key="1">
    <citation type="submission" date="2021-03" db="EMBL/GenBank/DDBJ databases">
        <title>Chromosome level genome of the anhydrobiotic midge Polypedilum vanderplanki.</title>
        <authorList>
            <person name="Yoshida Y."/>
            <person name="Kikawada T."/>
            <person name="Gusev O."/>
        </authorList>
    </citation>
    <scope>NUCLEOTIDE SEQUENCE</scope>
    <source>
        <strain evidence="2">NIAS01</strain>
        <tissue evidence="2">Whole body or cell culture</tissue>
    </source>
</reference>
<dbReference type="Proteomes" id="UP001107558">
    <property type="component" value="Chromosome 3"/>
</dbReference>
<accession>A0A9J6BRR6</accession>
<gene>
    <name evidence="2" type="ORF">PVAND_002215</name>
</gene>
<organism evidence="2 3">
    <name type="scientific">Polypedilum vanderplanki</name>
    <name type="common">Sleeping chironomid midge</name>
    <dbReference type="NCBI Taxonomy" id="319348"/>
    <lineage>
        <taxon>Eukaryota</taxon>
        <taxon>Metazoa</taxon>
        <taxon>Ecdysozoa</taxon>
        <taxon>Arthropoda</taxon>
        <taxon>Hexapoda</taxon>
        <taxon>Insecta</taxon>
        <taxon>Pterygota</taxon>
        <taxon>Neoptera</taxon>
        <taxon>Endopterygota</taxon>
        <taxon>Diptera</taxon>
        <taxon>Nematocera</taxon>
        <taxon>Chironomoidea</taxon>
        <taxon>Chironomidae</taxon>
        <taxon>Chironominae</taxon>
        <taxon>Polypedilum</taxon>
        <taxon>Polypedilum</taxon>
    </lineage>
</organism>
<evidence type="ECO:0000256" key="1">
    <source>
        <dbReference type="SAM" id="MobiDB-lite"/>
    </source>
</evidence>
<feature type="compositionally biased region" description="Low complexity" evidence="1">
    <location>
        <begin position="186"/>
        <end position="221"/>
    </location>
</feature>
<keyword evidence="3" id="KW-1185">Reference proteome</keyword>
<evidence type="ECO:0000313" key="2">
    <source>
        <dbReference type="EMBL" id="KAG5672054.1"/>
    </source>
</evidence>
<evidence type="ECO:0000313" key="3">
    <source>
        <dbReference type="Proteomes" id="UP001107558"/>
    </source>
</evidence>
<protein>
    <submittedName>
        <fullName evidence="2">Uncharacterized protein</fullName>
    </submittedName>
</protein>
<dbReference type="AlphaFoldDB" id="A0A9J6BRR6"/>
<comment type="caution">
    <text evidence="2">The sequence shown here is derived from an EMBL/GenBank/DDBJ whole genome shotgun (WGS) entry which is preliminary data.</text>
</comment>
<dbReference type="EMBL" id="JADBJN010000003">
    <property type="protein sequence ID" value="KAG5672054.1"/>
    <property type="molecule type" value="Genomic_DNA"/>
</dbReference>
<proteinExistence type="predicted"/>
<sequence>MEFIAPNYTTLPSNNELKQLLELYNEVYGRVKRKVGITLKSNLFIRYTKKSVYKKLTNESVFCGAINSELAVEIETRMMVILREQELCANPVSDFGTTPGAISKDGEYYVYLIEKKDDEDKCHMCGKVWIQDKEQQKKHMEEFHWEEVMVFTQAIKDLEALDDDNSELIAEYKSLLKWQHLEATVSKPSSVPEKPSTSGISKKSTLSTKPSSSSATSTKPSLSRKRTYSRIKPPISDSDSD</sequence>
<name>A0A9J6BRR6_POLVA</name>
<feature type="region of interest" description="Disordered" evidence="1">
    <location>
        <begin position="186"/>
        <end position="241"/>
    </location>
</feature>